<organism evidence="4 5">
    <name type="scientific">Candidatus Sulfotelmatobacter kueseliae</name>
    <dbReference type="NCBI Taxonomy" id="2042962"/>
    <lineage>
        <taxon>Bacteria</taxon>
        <taxon>Pseudomonadati</taxon>
        <taxon>Acidobacteriota</taxon>
        <taxon>Terriglobia</taxon>
        <taxon>Terriglobales</taxon>
        <taxon>Candidatus Korobacteraceae</taxon>
        <taxon>Candidatus Sulfotelmatobacter</taxon>
    </lineage>
</organism>
<dbReference type="AlphaFoldDB" id="A0A2U3JXA1"/>
<accession>A0A2U3JXA1</accession>
<dbReference type="Pfam" id="PF13439">
    <property type="entry name" value="Glyco_transf_4"/>
    <property type="match status" value="1"/>
</dbReference>
<name>A0A2U3JXA1_9BACT</name>
<feature type="domain" description="Glycosyl transferase family 1" evidence="2">
    <location>
        <begin position="2"/>
        <end position="137"/>
    </location>
</feature>
<evidence type="ECO:0000259" key="3">
    <source>
        <dbReference type="Pfam" id="PF13439"/>
    </source>
</evidence>
<dbReference type="InterPro" id="IPR050194">
    <property type="entry name" value="Glycosyltransferase_grp1"/>
</dbReference>
<dbReference type="CDD" id="cd03801">
    <property type="entry name" value="GT4_PimA-like"/>
    <property type="match status" value="2"/>
</dbReference>
<proteinExistence type="predicted"/>
<dbReference type="Proteomes" id="UP000238701">
    <property type="component" value="Unassembled WGS sequence"/>
</dbReference>
<keyword evidence="4" id="KW-0808">Transferase</keyword>
<dbReference type="InterPro" id="IPR001296">
    <property type="entry name" value="Glyco_trans_1"/>
</dbReference>
<dbReference type="PANTHER" id="PTHR45947">
    <property type="entry name" value="SULFOQUINOVOSYL TRANSFERASE SQD2"/>
    <property type="match status" value="1"/>
</dbReference>
<dbReference type="Pfam" id="PF00534">
    <property type="entry name" value="Glycos_transf_1"/>
    <property type="match status" value="2"/>
</dbReference>
<evidence type="ECO:0000256" key="1">
    <source>
        <dbReference type="SAM" id="MobiDB-lite"/>
    </source>
</evidence>
<reference evidence="5" key="1">
    <citation type="submission" date="2018-02" db="EMBL/GenBank/DDBJ databases">
        <authorList>
            <person name="Hausmann B."/>
        </authorList>
    </citation>
    <scope>NUCLEOTIDE SEQUENCE [LARGE SCALE GENOMIC DNA]</scope>
    <source>
        <strain evidence="5">Peat soil MAG SbA1</strain>
    </source>
</reference>
<evidence type="ECO:0000313" key="5">
    <source>
        <dbReference type="Proteomes" id="UP000238701"/>
    </source>
</evidence>
<dbReference type="EMBL" id="OMOD01000004">
    <property type="protein sequence ID" value="SPF31979.1"/>
    <property type="molecule type" value="Genomic_DNA"/>
</dbReference>
<feature type="region of interest" description="Disordered" evidence="1">
    <location>
        <begin position="545"/>
        <end position="567"/>
    </location>
</feature>
<dbReference type="Gene3D" id="3.40.50.2000">
    <property type="entry name" value="Glycogen Phosphorylase B"/>
    <property type="match status" value="3"/>
</dbReference>
<dbReference type="SUPFAM" id="SSF53756">
    <property type="entry name" value="UDP-Glycosyltransferase/glycogen phosphorylase"/>
    <property type="match status" value="2"/>
</dbReference>
<evidence type="ECO:0000313" key="4">
    <source>
        <dbReference type="EMBL" id="SPF31979.1"/>
    </source>
</evidence>
<feature type="domain" description="Glycosyltransferase subfamily 4-like N-terminal" evidence="3">
    <location>
        <begin position="194"/>
        <end position="349"/>
    </location>
</feature>
<dbReference type="InterPro" id="IPR028098">
    <property type="entry name" value="Glyco_trans_4-like_N"/>
</dbReference>
<evidence type="ECO:0000259" key="2">
    <source>
        <dbReference type="Pfam" id="PF00534"/>
    </source>
</evidence>
<gene>
    <name evidence="4" type="ORF">SBA1_1010009</name>
</gene>
<dbReference type="PANTHER" id="PTHR45947:SF3">
    <property type="entry name" value="SULFOQUINOVOSYL TRANSFERASE SQD2"/>
    <property type="match status" value="1"/>
</dbReference>
<protein>
    <submittedName>
        <fullName evidence="4">Glycosyltransferase (Modular protein)</fullName>
    </submittedName>
</protein>
<dbReference type="GO" id="GO:0016758">
    <property type="term" value="F:hexosyltransferase activity"/>
    <property type="evidence" value="ECO:0007669"/>
    <property type="project" value="TreeGrafter"/>
</dbReference>
<sequence length="567" mass="62955">MDHLLRAMKTLPQIRLQVAGDGPQRADLEALTRTLNLDNVEFTGHLTGKDLEHRIAAARFTILPSLAYETLGKSILESYAWQRPVVASDLGSRRELVRQGETGLLYPPGDVEQLSGAISYLAQRPQQAQEMGAAGRQLVATHHSPAAHYQELMQLYEQVCSAAHKPGSIRGVASARNRLRVAFIGGRGVIAKYSGIEAYYEEVGKRLVELGYDVTVYCRTYFTPARKTHNGMRLVRLPTIRSKHLETVVHTLLSSIHAAFSSCNIVHYHALGPALFSFLPQLFGKKTAVTVQGLDWRRKKWGRLASRVLRLGELASARVPDATMVVSRTLQEYYRLNYGIETAYVPNGATLRQRIDSIYLKQWGLEPDNYILFAGRLSPEKNCHLLIEAYKKLTTPAKLVFAGGSSHTDAYAESLRRQANNHIVFTDWVAGDAFTELLTHAALFVLPSDLEGLSLALLDAMGAGTCVLTSDVPENREVVEGAGFTFRAGDVDDLRRMLDLLLSHQAMRAAAAHLAQDWVRDQYQWPRIAKEIAAVYEQLAGRDVVPQDRPAPRRFAEPSAPPSKRAA</sequence>
<feature type="domain" description="Glycosyl transferase family 1" evidence="2">
    <location>
        <begin position="363"/>
        <end position="512"/>
    </location>
</feature>